<organism evidence="11 12">
    <name type="scientific">Daphoenositta chrysoptera</name>
    <name type="common">varied sittella</name>
    <dbReference type="NCBI Taxonomy" id="254528"/>
    <lineage>
        <taxon>Eukaryota</taxon>
        <taxon>Metazoa</taxon>
        <taxon>Chordata</taxon>
        <taxon>Craniata</taxon>
        <taxon>Vertebrata</taxon>
        <taxon>Euteleostomi</taxon>
        <taxon>Archelosauria</taxon>
        <taxon>Archosauria</taxon>
        <taxon>Dinosauria</taxon>
        <taxon>Saurischia</taxon>
        <taxon>Theropoda</taxon>
        <taxon>Coelurosauria</taxon>
        <taxon>Aves</taxon>
        <taxon>Neognathae</taxon>
        <taxon>Neoaves</taxon>
        <taxon>Telluraves</taxon>
        <taxon>Australaves</taxon>
        <taxon>Passeriformes</taxon>
        <taxon>Corvoidea</taxon>
        <taxon>Pachycephalidae</taxon>
        <taxon>Daphoenositta</taxon>
    </lineage>
</organism>
<keyword evidence="5 9" id="KW-1133">Transmembrane helix</keyword>
<dbReference type="GO" id="GO:0016020">
    <property type="term" value="C:membrane"/>
    <property type="evidence" value="ECO:0007669"/>
    <property type="project" value="UniProtKB-SubCell"/>
</dbReference>
<dbReference type="PROSITE" id="PS50835">
    <property type="entry name" value="IG_LIKE"/>
    <property type="match status" value="6"/>
</dbReference>
<keyword evidence="7" id="KW-1015">Disulfide bond</keyword>
<dbReference type="Gene3D" id="2.60.40.10">
    <property type="entry name" value="Immunoglobulins"/>
    <property type="match status" value="6"/>
</dbReference>
<dbReference type="InterPro" id="IPR007110">
    <property type="entry name" value="Ig-like_dom"/>
</dbReference>
<feature type="domain" description="Ig-like" evidence="10">
    <location>
        <begin position="5"/>
        <end position="127"/>
    </location>
</feature>
<evidence type="ECO:0000313" key="11">
    <source>
        <dbReference type="EMBL" id="NWV51069.1"/>
    </source>
</evidence>
<feature type="domain" description="Ig-like" evidence="10">
    <location>
        <begin position="133"/>
        <end position="252"/>
    </location>
</feature>
<dbReference type="InterPro" id="IPR013783">
    <property type="entry name" value="Ig-like_fold"/>
</dbReference>
<evidence type="ECO:0000256" key="8">
    <source>
        <dbReference type="ARBA" id="ARBA00023319"/>
    </source>
</evidence>
<keyword evidence="8" id="KW-0393">Immunoglobulin domain</keyword>
<gene>
    <name evidence="11" type="primary">Cd101</name>
    <name evidence="11" type="ORF">DAPCHR_R13748</name>
</gene>
<evidence type="ECO:0000313" key="12">
    <source>
        <dbReference type="Proteomes" id="UP000557315"/>
    </source>
</evidence>
<keyword evidence="4" id="KW-0677">Repeat</keyword>
<evidence type="ECO:0000256" key="7">
    <source>
        <dbReference type="ARBA" id="ARBA00023157"/>
    </source>
</evidence>
<evidence type="ECO:0000256" key="2">
    <source>
        <dbReference type="ARBA" id="ARBA00022692"/>
    </source>
</evidence>
<comment type="caution">
    <text evidence="11">The sequence shown here is derived from an EMBL/GenBank/DDBJ whole genome shotgun (WGS) entry which is preliminary data.</text>
</comment>
<sequence length="967" mass="105952">TGLTPGQRAVTVQKGPLYRVRGSHVTLWCKVSGYQGPAEQNFQWSIYLPSAPEREVQIVSTVDPSFPYAIYTQRVRSRGIFVERLQGDAVLLHITELQERDAGQYECHTPNTDGHFLGTYSAKTNLSVIADTLSASMAPQALTLAEGDAVELTCEVSKSTAQHTHLSVGWYLLQGAGEHHAEEVLTLSKDFILTPGPSYEQRFLEGDVRLNKVGNTTYKLFIGGVRPSDQGQLYCEAAEWIEDPDETWKDISRKQTERTSLAVVSQGKAFANSPGYSRLYSSRGFSAPSPASATAQGHTSGSGWVLREWDGLGSGPWQPLVQELLVLHALAVHAAKSLVPAASPTSQTMRGVSRGHSMCLQQPGSLAVPNSSVWKTRLLHCLEALVALKKCSPVSSLLLRMRLSVSTSTPQVTAGDSLILHCEVQGATGPVSVRWWHLPPQHPGHRVLVATMERDGSLSLGSAYQDGQSRGSLRLEKESSGAFTLVIPSTLDEDDGGQYRCEATQWSRGQNWTEKGEAAVTVNSMGLGLHATLRSRIATVRYGQSFELVCQVNASYTLEEVPASVRWLFQPSPTSPFHELVRVFPGGTVAWGTAQPHLQGKAQLAKADTSFRLHIHRALPANEGTYQCEVEVWRRNILPLGQPAASTSSNAVGIKVVLPESKLQVAKKDSSVEIASGNAAIECRLVFAQNNSQLAVTWYLLPLLADANPLQVVRASYSSTLEYGSEFSSPAQKSRFLSQRVSSNIFQLQILSANPGDQGRYYCVVEEWLWLVDAWYKLGEGTSGRTTLKFQLPERELQTDRTNLSLRAREGSEVTLPCRLQAARLPGTRLSATWLQVKSSGRDSALLTLRHDGTVEYPRARLAGRLCLRRPSAGDLSLTLGSVESGDAGVYYCQLQEWKQQSEGKGWALQASARSGYTQLTTIPPESTVLSRICSSPSLLNFILYLPLVLILLLALAVFCWYCKFRK</sequence>
<feature type="domain" description="Ig-like" evidence="10">
    <location>
        <begin position="393"/>
        <end position="521"/>
    </location>
</feature>
<dbReference type="PANTHER" id="PTHR12207">
    <property type="entry name" value="V-SET AND TRANSMEMBRANE DOMAIN-CONTAINING PROTEIN"/>
    <property type="match status" value="1"/>
</dbReference>
<dbReference type="PANTHER" id="PTHR12207:SF32">
    <property type="entry name" value="IG-LIKE DOMAIN-CONTAINING PROTEIN"/>
    <property type="match status" value="1"/>
</dbReference>
<dbReference type="CDD" id="cd00099">
    <property type="entry name" value="IgV"/>
    <property type="match status" value="1"/>
</dbReference>
<keyword evidence="12" id="KW-1185">Reference proteome</keyword>
<dbReference type="Pfam" id="PF07686">
    <property type="entry name" value="V-set"/>
    <property type="match status" value="4"/>
</dbReference>
<dbReference type="FunFam" id="2.60.40.10:FF:000491">
    <property type="entry name" value="Immunoglobulin superfamily, member 3"/>
    <property type="match status" value="1"/>
</dbReference>
<evidence type="ECO:0000256" key="1">
    <source>
        <dbReference type="ARBA" id="ARBA00004479"/>
    </source>
</evidence>
<dbReference type="FunFam" id="2.60.40.10:FF:000191">
    <property type="entry name" value="Immunoglobulin superfamily member 3"/>
    <property type="match status" value="1"/>
</dbReference>
<feature type="domain" description="Ig-like" evidence="10">
    <location>
        <begin position="543"/>
        <end position="631"/>
    </location>
</feature>
<protein>
    <submittedName>
        <fullName evidence="11">IGSF2 protein</fullName>
    </submittedName>
</protein>
<dbReference type="EMBL" id="VZRO01004000">
    <property type="protein sequence ID" value="NWV51069.1"/>
    <property type="molecule type" value="Genomic_DNA"/>
</dbReference>
<feature type="non-terminal residue" evidence="11">
    <location>
        <position position="967"/>
    </location>
</feature>
<dbReference type="InterPro" id="IPR051102">
    <property type="entry name" value="IgSF_V-set/TM_domain"/>
</dbReference>
<feature type="non-terminal residue" evidence="11">
    <location>
        <position position="1"/>
    </location>
</feature>
<dbReference type="AlphaFoldDB" id="A0A7K6FHS4"/>
<reference evidence="11 12" key="1">
    <citation type="submission" date="2019-09" db="EMBL/GenBank/DDBJ databases">
        <title>Bird 10,000 Genomes (B10K) Project - Family phase.</title>
        <authorList>
            <person name="Zhang G."/>
        </authorList>
    </citation>
    <scope>NUCLEOTIDE SEQUENCE [LARGE SCALE GENOMIC DNA]</scope>
    <source>
        <strain evidence="11">B10K-DU-029-47</strain>
        <tissue evidence="11">Heart</tissue>
    </source>
</reference>
<evidence type="ECO:0000256" key="9">
    <source>
        <dbReference type="SAM" id="Phobius"/>
    </source>
</evidence>
<comment type="subcellular location">
    <subcellularLocation>
        <location evidence="1">Membrane</location>
        <topology evidence="1">Single-pass type I membrane protein</topology>
    </subcellularLocation>
</comment>
<keyword evidence="2 9" id="KW-0812">Transmembrane</keyword>
<proteinExistence type="predicted"/>
<feature type="domain" description="Ig-like" evidence="10">
    <location>
        <begin position="793"/>
        <end position="896"/>
    </location>
</feature>
<name>A0A7K6FHS4_9CORV</name>
<dbReference type="SMART" id="SM00406">
    <property type="entry name" value="IGv"/>
    <property type="match status" value="6"/>
</dbReference>
<evidence type="ECO:0000259" key="10">
    <source>
        <dbReference type="PROSITE" id="PS50835"/>
    </source>
</evidence>
<evidence type="ECO:0000256" key="5">
    <source>
        <dbReference type="ARBA" id="ARBA00022989"/>
    </source>
</evidence>
<dbReference type="Proteomes" id="UP000557315">
    <property type="component" value="Unassembled WGS sequence"/>
</dbReference>
<feature type="domain" description="Ig-like" evidence="10">
    <location>
        <begin position="659"/>
        <end position="766"/>
    </location>
</feature>
<dbReference type="InterPro" id="IPR003599">
    <property type="entry name" value="Ig_sub"/>
</dbReference>
<dbReference type="SMART" id="SM00409">
    <property type="entry name" value="IG"/>
    <property type="match status" value="6"/>
</dbReference>
<evidence type="ECO:0000256" key="6">
    <source>
        <dbReference type="ARBA" id="ARBA00023136"/>
    </source>
</evidence>
<evidence type="ECO:0000256" key="3">
    <source>
        <dbReference type="ARBA" id="ARBA00022729"/>
    </source>
</evidence>
<dbReference type="InterPro" id="IPR036179">
    <property type="entry name" value="Ig-like_dom_sf"/>
</dbReference>
<evidence type="ECO:0000256" key="4">
    <source>
        <dbReference type="ARBA" id="ARBA00022737"/>
    </source>
</evidence>
<keyword evidence="3" id="KW-0732">Signal</keyword>
<dbReference type="InterPro" id="IPR013106">
    <property type="entry name" value="Ig_V-set"/>
</dbReference>
<accession>A0A7K6FHS4</accession>
<dbReference type="SUPFAM" id="SSF48726">
    <property type="entry name" value="Immunoglobulin"/>
    <property type="match status" value="6"/>
</dbReference>
<keyword evidence="6 9" id="KW-0472">Membrane</keyword>
<feature type="transmembrane region" description="Helical" evidence="9">
    <location>
        <begin position="942"/>
        <end position="963"/>
    </location>
</feature>